<sequence>MEESGMLDQKEYVFPTSSTSMYAATNYLMKAEAKTPPTMSTMLTPKNLIILNSCLTSLVLGTRYMDYTLGA</sequence>
<dbReference type="AlphaFoldDB" id="A0A915JPE6"/>
<dbReference type="WBParaSite" id="nRc.2.0.1.t27962-RA">
    <property type="protein sequence ID" value="nRc.2.0.1.t27962-RA"/>
    <property type="gene ID" value="nRc.2.0.1.g27962"/>
</dbReference>
<reference evidence="2" key="1">
    <citation type="submission" date="2022-11" db="UniProtKB">
        <authorList>
            <consortium name="WormBaseParasite"/>
        </authorList>
    </citation>
    <scope>IDENTIFICATION</scope>
</reference>
<name>A0A915JPE6_ROMCU</name>
<protein>
    <submittedName>
        <fullName evidence="2">Uncharacterized protein</fullName>
    </submittedName>
</protein>
<dbReference type="Proteomes" id="UP000887565">
    <property type="component" value="Unplaced"/>
</dbReference>
<evidence type="ECO:0000313" key="1">
    <source>
        <dbReference type="Proteomes" id="UP000887565"/>
    </source>
</evidence>
<keyword evidence="1" id="KW-1185">Reference proteome</keyword>
<accession>A0A915JPE6</accession>
<proteinExistence type="predicted"/>
<evidence type="ECO:0000313" key="2">
    <source>
        <dbReference type="WBParaSite" id="nRc.2.0.1.t27962-RA"/>
    </source>
</evidence>
<organism evidence="1 2">
    <name type="scientific">Romanomermis culicivorax</name>
    <name type="common">Nematode worm</name>
    <dbReference type="NCBI Taxonomy" id="13658"/>
    <lineage>
        <taxon>Eukaryota</taxon>
        <taxon>Metazoa</taxon>
        <taxon>Ecdysozoa</taxon>
        <taxon>Nematoda</taxon>
        <taxon>Enoplea</taxon>
        <taxon>Dorylaimia</taxon>
        <taxon>Mermithida</taxon>
        <taxon>Mermithoidea</taxon>
        <taxon>Mermithidae</taxon>
        <taxon>Romanomermis</taxon>
    </lineage>
</organism>